<evidence type="ECO:0000256" key="6">
    <source>
        <dbReference type="ARBA" id="ARBA00023136"/>
    </source>
</evidence>
<dbReference type="GO" id="GO:0001508">
    <property type="term" value="P:action potential"/>
    <property type="evidence" value="ECO:0007669"/>
    <property type="project" value="TreeGrafter"/>
</dbReference>
<feature type="transmembrane region" description="Helical" evidence="8">
    <location>
        <begin position="152"/>
        <end position="170"/>
    </location>
</feature>
<gene>
    <name evidence="10" type="ORF">G1H10_30990</name>
</gene>
<dbReference type="PANTHER" id="PTHR11537:SF254">
    <property type="entry name" value="POTASSIUM VOLTAGE-GATED CHANNEL PROTEIN SHAB"/>
    <property type="match status" value="1"/>
</dbReference>
<evidence type="ECO:0000259" key="9">
    <source>
        <dbReference type="Pfam" id="PF07885"/>
    </source>
</evidence>
<protein>
    <submittedName>
        <fullName evidence="10">Two pore domain potassium channel family protein</fullName>
    </submittedName>
</protein>
<evidence type="ECO:0000256" key="3">
    <source>
        <dbReference type="ARBA" id="ARBA00022692"/>
    </source>
</evidence>
<keyword evidence="11" id="KW-1185">Reference proteome</keyword>
<feature type="transmembrane region" description="Helical" evidence="8">
    <location>
        <begin position="214"/>
        <end position="239"/>
    </location>
</feature>
<keyword evidence="3 8" id="KW-0812">Transmembrane</keyword>
<dbReference type="PRINTS" id="PR00169">
    <property type="entry name" value="KCHANNEL"/>
</dbReference>
<dbReference type="Pfam" id="PF07885">
    <property type="entry name" value="Ion_trans_2"/>
    <property type="match status" value="1"/>
</dbReference>
<accession>A0A6L9SHD6</accession>
<sequence length="253" mass="27253">MGGCSKAAVVLVGEAAPGVTWGGPGDTEGRMPMWLGQNVETKASVWAQRAEPLLIIAALAFLGAYAWPIIDPAISDETKSLCASVVWLTWALFVVDYGTRLFIAKDRWAFVRRNALELATVVLPMFRPLRLVRLLVVLEYVQRRAMSVRIKAGTYLATGGALLVFVGGLAITDAERGHPDALIANVGDGWWWAFVSMTTVGYGDMYPVTTTGRLVATVLMLAGIAVLGSVTGMVASWVLEQVKATNDDHERAS</sequence>
<evidence type="ECO:0000256" key="1">
    <source>
        <dbReference type="ARBA" id="ARBA00004141"/>
    </source>
</evidence>
<dbReference type="Gene3D" id="1.10.287.70">
    <property type="match status" value="1"/>
</dbReference>
<keyword evidence="5" id="KW-0406">Ion transport</keyword>
<feature type="transmembrane region" description="Helical" evidence="8">
    <location>
        <begin position="85"/>
        <end position="103"/>
    </location>
</feature>
<dbReference type="SUPFAM" id="SSF81324">
    <property type="entry name" value="Voltage-gated potassium channels"/>
    <property type="match status" value="1"/>
</dbReference>
<dbReference type="GO" id="GO:0008076">
    <property type="term" value="C:voltage-gated potassium channel complex"/>
    <property type="evidence" value="ECO:0007669"/>
    <property type="project" value="InterPro"/>
</dbReference>
<keyword evidence="4 8" id="KW-1133">Transmembrane helix</keyword>
<keyword evidence="2" id="KW-0813">Transport</keyword>
<evidence type="ECO:0000256" key="5">
    <source>
        <dbReference type="ARBA" id="ARBA00023065"/>
    </source>
</evidence>
<dbReference type="GO" id="GO:0005249">
    <property type="term" value="F:voltage-gated potassium channel activity"/>
    <property type="evidence" value="ECO:0007669"/>
    <property type="project" value="InterPro"/>
</dbReference>
<evidence type="ECO:0000256" key="2">
    <source>
        <dbReference type="ARBA" id="ARBA00022448"/>
    </source>
</evidence>
<feature type="domain" description="Potassium channel" evidence="9">
    <location>
        <begin position="183"/>
        <end position="238"/>
    </location>
</feature>
<keyword evidence="7 10" id="KW-0407">Ion channel</keyword>
<evidence type="ECO:0000313" key="11">
    <source>
        <dbReference type="Proteomes" id="UP000475214"/>
    </source>
</evidence>
<evidence type="ECO:0000313" key="10">
    <source>
        <dbReference type="EMBL" id="NEE04599.1"/>
    </source>
</evidence>
<dbReference type="AlphaFoldDB" id="A0A6L9SHD6"/>
<evidence type="ECO:0000256" key="7">
    <source>
        <dbReference type="ARBA" id="ARBA00023303"/>
    </source>
</evidence>
<feature type="transmembrane region" description="Helical" evidence="8">
    <location>
        <begin position="190"/>
        <end position="207"/>
    </location>
</feature>
<comment type="caution">
    <text evidence="10">The sequence shown here is derived from an EMBL/GenBank/DDBJ whole genome shotgun (WGS) entry which is preliminary data.</text>
</comment>
<dbReference type="InterPro" id="IPR027359">
    <property type="entry name" value="Volt_channel_dom_sf"/>
</dbReference>
<reference evidence="10 11" key="1">
    <citation type="submission" date="2020-02" db="EMBL/GenBank/DDBJ databases">
        <authorList>
            <person name="Li X.-J."/>
            <person name="Han X.-M."/>
        </authorList>
    </citation>
    <scope>NUCLEOTIDE SEQUENCE [LARGE SCALE GENOMIC DNA]</scope>
    <source>
        <strain evidence="10 11">CCTCC AB 2017055</strain>
    </source>
</reference>
<keyword evidence="6 8" id="KW-0472">Membrane</keyword>
<name>A0A6L9SHD6_9ACTN</name>
<dbReference type="EMBL" id="JAAGOA010000037">
    <property type="protein sequence ID" value="NEE04599.1"/>
    <property type="molecule type" value="Genomic_DNA"/>
</dbReference>
<dbReference type="Gene3D" id="1.20.120.350">
    <property type="entry name" value="Voltage-gated potassium channels. Chain C"/>
    <property type="match status" value="1"/>
</dbReference>
<evidence type="ECO:0000256" key="8">
    <source>
        <dbReference type="SAM" id="Phobius"/>
    </source>
</evidence>
<evidence type="ECO:0000256" key="4">
    <source>
        <dbReference type="ARBA" id="ARBA00022989"/>
    </source>
</evidence>
<dbReference type="Proteomes" id="UP000475214">
    <property type="component" value="Unassembled WGS sequence"/>
</dbReference>
<proteinExistence type="predicted"/>
<comment type="subcellular location">
    <subcellularLocation>
        <location evidence="1">Membrane</location>
        <topology evidence="1">Multi-pass membrane protein</topology>
    </subcellularLocation>
</comment>
<dbReference type="RefSeq" id="WP_163745146.1">
    <property type="nucleotide sequence ID" value="NZ_JAAGOA010000037.1"/>
</dbReference>
<dbReference type="InterPro" id="IPR013099">
    <property type="entry name" value="K_chnl_dom"/>
</dbReference>
<organism evidence="10 11">
    <name type="scientific">Phytoactinopolyspora halotolerans</name>
    <dbReference type="NCBI Taxonomy" id="1981512"/>
    <lineage>
        <taxon>Bacteria</taxon>
        <taxon>Bacillati</taxon>
        <taxon>Actinomycetota</taxon>
        <taxon>Actinomycetes</taxon>
        <taxon>Jiangellales</taxon>
        <taxon>Jiangellaceae</taxon>
        <taxon>Phytoactinopolyspora</taxon>
    </lineage>
</organism>
<feature type="transmembrane region" description="Helical" evidence="8">
    <location>
        <begin position="52"/>
        <end position="70"/>
    </location>
</feature>
<dbReference type="PANTHER" id="PTHR11537">
    <property type="entry name" value="VOLTAGE-GATED POTASSIUM CHANNEL"/>
    <property type="match status" value="1"/>
</dbReference>
<dbReference type="InterPro" id="IPR028325">
    <property type="entry name" value="VG_K_chnl"/>
</dbReference>
<dbReference type="Gene3D" id="1.20.5.110">
    <property type="match status" value="1"/>
</dbReference>